<dbReference type="InterPro" id="IPR036427">
    <property type="entry name" value="Bromodomain-like_sf"/>
</dbReference>
<evidence type="ECO:0000259" key="3">
    <source>
        <dbReference type="PROSITE" id="PS50014"/>
    </source>
</evidence>
<dbReference type="OrthoDB" id="21449at2759"/>
<dbReference type="Pfam" id="PF00439">
    <property type="entry name" value="Bromodomain"/>
    <property type="match status" value="1"/>
</dbReference>
<dbReference type="PANTHER" id="PTHR45750">
    <property type="entry name" value="GH11602P"/>
    <property type="match status" value="1"/>
</dbReference>
<feature type="domain" description="Bromo" evidence="3">
    <location>
        <begin position="68"/>
        <end position="141"/>
    </location>
</feature>
<dbReference type="SMART" id="SM00297">
    <property type="entry name" value="BROMO"/>
    <property type="match status" value="1"/>
</dbReference>
<protein>
    <recommendedName>
        <fullName evidence="3">Bromo domain-containing protein</fullName>
    </recommendedName>
</protein>
<dbReference type="Gene3D" id="1.20.920.10">
    <property type="entry name" value="Bromodomain-like"/>
    <property type="match status" value="1"/>
</dbReference>
<organism evidence="4 5">
    <name type="scientific">Bodo saltans</name>
    <name type="common">Flagellated protozoan</name>
    <dbReference type="NCBI Taxonomy" id="75058"/>
    <lineage>
        <taxon>Eukaryota</taxon>
        <taxon>Discoba</taxon>
        <taxon>Euglenozoa</taxon>
        <taxon>Kinetoplastea</taxon>
        <taxon>Metakinetoplastina</taxon>
        <taxon>Eubodonida</taxon>
        <taxon>Bodonidae</taxon>
        <taxon>Bodo</taxon>
    </lineage>
</organism>
<sequence length="233" mass="26512">MKIHSGGGFITNIMSNVEKAIEQGRQALQRIDAALRQPPRLLGKHVEQQHFSAVPGVRELYPILTRLYRDSSSALFQEPVNALEHDSTLGYYTIITSPISLREILDRITRGEYSTADQVKEDVELMWANCKLFNGDAFAQVHVAPCKQKFDRMLQEQEDKKRITSDQQEEIGQFIEECDEAFSATVMKIIEKFDPTALADGELDLEQVSYGAYRKIKETYLKQVGGGKRPRDE</sequence>
<evidence type="ECO:0000313" key="4">
    <source>
        <dbReference type="EMBL" id="CUG89828.1"/>
    </source>
</evidence>
<dbReference type="InterPro" id="IPR001487">
    <property type="entry name" value="Bromodomain"/>
</dbReference>
<dbReference type="VEuPathDB" id="TriTrypDB:BSAL_23615"/>
<gene>
    <name evidence="4" type="ORF">BSAL_23615</name>
</gene>
<dbReference type="AlphaFoldDB" id="A0A0S4JKA2"/>
<dbReference type="PANTHER" id="PTHR45750:SF3">
    <property type="entry name" value="HISTONE ACETYLTRANSFERASE"/>
    <property type="match status" value="1"/>
</dbReference>
<accession>A0A0S4JKA2</accession>
<dbReference type="EMBL" id="CYKH01001772">
    <property type="protein sequence ID" value="CUG89828.1"/>
    <property type="molecule type" value="Genomic_DNA"/>
</dbReference>
<dbReference type="GO" id="GO:0010484">
    <property type="term" value="F:histone H3 acetyltransferase activity"/>
    <property type="evidence" value="ECO:0007669"/>
    <property type="project" value="TreeGrafter"/>
</dbReference>
<dbReference type="GO" id="GO:0045944">
    <property type="term" value="P:positive regulation of transcription by RNA polymerase II"/>
    <property type="evidence" value="ECO:0007669"/>
    <property type="project" value="TreeGrafter"/>
</dbReference>
<keyword evidence="1 2" id="KW-0103">Bromodomain</keyword>
<keyword evidence="5" id="KW-1185">Reference proteome</keyword>
<proteinExistence type="predicted"/>
<dbReference type="SUPFAM" id="SSF47370">
    <property type="entry name" value="Bromodomain"/>
    <property type="match status" value="1"/>
</dbReference>
<evidence type="ECO:0000256" key="1">
    <source>
        <dbReference type="ARBA" id="ARBA00023117"/>
    </source>
</evidence>
<reference evidence="5" key="1">
    <citation type="submission" date="2015-09" db="EMBL/GenBank/DDBJ databases">
        <authorList>
            <consortium name="Pathogen Informatics"/>
        </authorList>
    </citation>
    <scope>NUCLEOTIDE SEQUENCE [LARGE SCALE GENOMIC DNA]</scope>
    <source>
        <strain evidence="5">Lake Konstanz</strain>
    </source>
</reference>
<evidence type="ECO:0000256" key="2">
    <source>
        <dbReference type="PROSITE-ProRule" id="PRU00035"/>
    </source>
</evidence>
<dbReference type="CDD" id="cd04369">
    <property type="entry name" value="Bromodomain"/>
    <property type="match status" value="1"/>
</dbReference>
<dbReference type="OMA" id="VELMWAN"/>
<dbReference type="PRINTS" id="PR00503">
    <property type="entry name" value="BROMODOMAIN"/>
</dbReference>
<dbReference type="Proteomes" id="UP000051952">
    <property type="component" value="Unassembled WGS sequence"/>
</dbReference>
<dbReference type="PROSITE" id="PS50014">
    <property type="entry name" value="BROMODOMAIN_2"/>
    <property type="match status" value="1"/>
</dbReference>
<name>A0A0S4JKA2_BODSA</name>
<dbReference type="InterPro" id="IPR037800">
    <property type="entry name" value="GCN5"/>
</dbReference>
<dbReference type="GO" id="GO:0000123">
    <property type="term" value="C:histone acetyltransferase complex"/>
    <property type="evidence" value="ECO:0007669"/>
    <property type="project" value="TreeGrafter"/>
</dbReference>
<evidence type="ECO:0000313" key="5">
    <source>
        <dbReference type="Proteomes" id="UP000051952"/>
    </source>
</evidence>